<feature type="compositionally biased region" description="Low complexity" evidence="1">
    <location>
        <begin position="25"/>
        <end position="39"/>
    </location>
</feature>
<proteinExistence type="predicted"/>
<feature type="compositionally biased region" description="Gly residues" evidence="1">
    <location>
        <begin position="40"/>
        <end position="50"/>
    </location>
</feature>
<gene>
    <name evidence="2" type="ORF">GCM10010515_62230</name>
</gene>
<comment type="caution">
    <text evidence="2">The sequence shown here is derived from an EMBL/GenBank/DDBJ whole genome shotgun (WGS) entry which is preliminary data.</text>
</comment>
<keyword evidence="3" id="KW-1185">Reference proteome</keyword>
<dbReference type="EMBL" id="BMWD01000027">
    <property type="protein sequence ID" value="GGX86306.1"/>
    <property type="molecule type" value="Genomic_DNA"/>
</dbReference>
<sequence length="114" mass="11576">MPLDGWSWADGSGRVVPGAGGAGEAPGARGPEGCCRAGAPGEGAGRGPGGAREEGPTRKRHRAAGARRTGCRRPPPAGGGVQVWGSARRSGAHEDVVSVQPARTRRCLCRSERV</sequence>
<dbReference type="Proteomes" id="UP000645555">
    <property type="component" value="Unassembled WGS sequence"/>
</dbReference>
<evidence type="ECO:0000313" key="2">
    <source>
        <dbReference type="EMBL" id="GGX86306.1"/>
    </source>
</evidence>
<accession>A0A918NQ28</accession>
<reference evidence="2" key="1">
    <citation type="journal article" date="2014" name="Int. J. Syst. Evol. Microbiol.">
        <title>Complete genome sequence of Corynebacterium casei LMG S-19264T (=DSM 44701T), isolated from a smear-ripened cheese.</title>
        <authorList>
            <consortium name="US DOE Joint Genome Institute (JGI-PGF)"/>
            <person name="Walter F."/>
            <person name="Albersmeier A."/>
            <person name="Kalinowski J."/>
            <person name="Ruckert C."/>
        </authorList>
    </citation>
    <scope>NUCLEOTIDE SEQUENCE</scope>
    <source>
        <strain evidence="2">JCM 4956</strain>
    </source>
</reference>
<evidence type="ECO:0000256" key="1">
    <source>
        <dbReference type="SAM" id="MobiDB-lite"/>
    </source>
</evidence>
<evidence type="ECO:0000313" key="3">
    <source>
        <dbReference type="Proteomes" id="UP000645555"/>
    </source>
</evidence>
<feature type="compositionally biased region" description="Basic residues" evidence="1">
    <location>
        <begin position="58"/>
        <end position="71"/>
    </location>
</feature>
<dbReference type="AlphaFoldDB" id="A0A918NQ28"/>
<feature type="region of interest" description="Disordered" evidence="1">
    <location>
        <begin position="1"/>
        <end position="97"/>
    </location>
</feature>
<name>A0A918NQ28_9ACTN</name>
<reference evidence="2" key="2">
    <citation type="submission" date="2020-09" db="EMBL/GenBank/DDBJ databases">
        <authorList>
            <person name="Sun Q."/>
            <person name="Ohkuma M."/>
        </authorList>
    </citation>
    <scope>NUCLEOTIDE SEQUENCE</scope>
    <source>
        <strain evidence="2">JCM 4956</strain>
    </source>
</reference>
<protein>
    <submittedName>
        <fullName evidence="2">Uncharacterized protein</fullName>
    </submittedName>
</protein>
<organism evidence="2 3">
    <name type="scientific">Streptomyces fructofermentans</name>
    <dbReference type="NCBI Taxonomy" id="152141"/>
    <lineage>
        <taxon>Bacteria</taxon>
        <taxon>Bacillati</taxon>
        <taxon>Actinomycetota</taxon>
        <taxon>Actinomycetes</taxon>
        <taxon>Kitasatosporales</taxon>
        <taxon>Streptomycetaceae</taxon>
        <taxon>Streptomyces</taxon>
    </lineage>
</organism>